<evidence type="ECO:0000256" key="1">
    <source>
        <dbReference type="SAM" id="Phobius"/>
    </source>
</evidence>
<sequence length="267" mass="30323">MKNQKAIKGMLISILVLSAISFLAHIFSGYLVDLTEVLDKNGWEYHSKALYATISFDTVSIIILFATIVIGSVYFKNNKENLFWGFIITAVIGSSFSSFFSYYVNRSVNVVKIIFLISIFIISTLSVIFKLNQFAKNTNIEAKIELLKYYYRISASLIIFCALLGISAISINGYNEYRNNGFVRNAVYYEGVFVLLSLIFAIVHLSSKQTWSIVTAWILTGFYTLENVIIFASFIVVTVLVIYSLVQRSKYIKLQKQTDDVNKIINL</sequence>
<evidence type="ECO:0000313" key="3">
    <source>
        <dbReference type="Proteomes" id="UP000424468"/>
    </source>
</evidence>
<dbReference type="AlphaFoldDB" id="A0A6I6C9A9"/>
<evidence type="ECO:0000313" key="2">
    <source>
        <dbReference type="EMBL" id="QGS51495.1"/>
    </source>
</evidence>
<keyword evidence="1" id="KW-1133">Transmembrane helix</keyword>
<protein>
    <submittedName>
        <fullName evidence="2">Uncharacterized protein</fullName>
    </submittedName>
</protein>
<feature type="transmembrane region" description="Helical" evidence="1">
    <location>
        <begin position="217"/>
        <end position="246"/>
    </location>
</feature>
<keyword evidence="1" id="KW-0812">Transmembrane</keyword>
<dbReference type="RefSeq" id="WP_156005515.1">
    <property type="nucleotide sequence ID" value="NZ_CP046276.1"/>
</dbReference>
<reference evidence="2 3" key="1">
    <citation type="submission" date="2019-11" db="EMBL/GenBank/DDBJ databases">
        <title>Complete genome sequence of Spiroplasma tabanidicola TAUS-1 (DSM 22603).</title>
        <authorList>
            <person name="Huang C.-T."/>
            <person name="Lin Y.-C."/>
            <person name="Kuo C.-H."/>
        </authorList>
    </citation>
    <scope>NUCLEOTIDE SEQUENCE [LARGE SCALE GENOMIC DNA]</scope>
    <source>
        <strain evidence="2 3">TAUS-1</strain>
    </source>
</reference>
<name>A0A6I6C9A9_9MOLU</name>
<dbReference type="KEGG" id="stab:STABA_v1c01280"/>
<keyword evidence="1" id="KW-0472">Membrane</keyword>
<accession>A0A6I6C9A9</accession>
<feature type="transmembrane region" description="Helical" evidence="1">
    <location>
        <begin position="12"/>
        <end position="32"/>
    </location>
</feature>
<proteinExistence type="predicted"/>
<feature type="transmembrane region" description="Helical" evidence="1">
    <location>
        <begin position="110"/>
        <end position="129"/>
    </location>
</feature>
<keyword evidence="3" id="KW-1185">Reference proteome</keyword>
<dbReference type="EMBL" id="CP046276">
    <property type="protein sequence ID" value="QGS51495.1"/>
    <property type="molecule type" value="Genomic_DNA"/>
</dbReference>
<feature type="transmembrane region" description="Helical" evidence="1">
    <location>
        <begin position="149"/>
        <end position="174"/>
    </location>
</feature>
<organism evidence="2 3">
    <name type="scientific">Spiroplasma tabanidicola</name>
    <dbReference type="NCBI Taxonomy" id="324079"/>
    <lineage>
        <taxon>Bacteria</taxon>
        <taxon>Bacillati</taxon>
        <taxon>Mycoplasmatota</taxon>
        <taxon>Mollicutes</taxon>
        <taxon>Entomoplasmatales</taxon>
        <taxon>Spiroplasmataceae</taxon>
        <taxon>Spiroplasma</taxon>
    </lineage>
</organism>
<dbReference type="Proteomes" id="UP000424468">
    <property type="component" value="Chromosome"/>
</dbReference>
<feature type="transmembrane region" description="Helical" evidence="1">
    <location>
        <begin position="186"/>
        <end position="205"/>
    </location>
</feature>
<feature type="transmembrane region" description="Helical" evidence="1">
    <location>
        <begin position="52"/>
        <end position="75"/>
    </location>
</feature>
<gene>
    <name evidence="2" type="ORF">STABA_v1c01280</name>
</gene>
<feature type="transmembrane region" description="Helical" evidence="1">
    <location>
        <begin position="82"/>
        <end position="104"/>
    </location>
</feature>